<dbReference type="InterPro" id="IPR008894">
    <property type="entry name" value="QdtA_cupin_dom"/>
</dbReference>
<dbReference type="Pfam" id="PF05523">
    <property type="entry name" value="FdtA"/>
    <property type="match status" value="1"/>
</dbReference>
<dbReference type="InterPro" id="IPR011051">
    <property type="entry name" value="RmlC_Cupin_sf"/>
</dbReference>
<proteinExistence type="predicted"/>
<dbReference type="InterPro" id="IPR014710">
    <property type="entry name" value="RmlC-like_jellyroll"/>
</dbReference>
<dbReference type="EMBL" id="MNUV01000010">
    <property type="protein sequence ID" value="OIO08297.1"/>
    <property type="molecule type" value="Genomic_DNA"/>
</dbReference>
<dbReference type="Gene3D" id="2.60.120.10">
    <property type="entry name" value="Jelly Rolls"/>
    <property type="match status" value="1"/>
</dbReference>
<evidence type="ECO:0000313" key="3">
    <source>
        <dbReference type="Proteomes" id="UP000182860"/>
    </source>
</evidence>
<comment type="caution">
    <text evidence="2">The sequence shown here is derived from an EMBL/GenBank/DDBJ whole genome shotgun (WGS) entry which is preliminary data.</text>
</comment>
<dbReference type="Proteomes" id="UP000182860">
    <property type="component" value="Unassembled WGS sequence"/>
</dbReference>
<evidence type="ECO:0000259" key="1">
    <source>
        <dbReference type="Pfam" id="PF05523"/>
    </source>
</evidence>
<reference evidence="2 3" key="1">
    <citation type="journal article" date="2016" name="Environ. Microbiol.">
        <title>Genomic resolution of a cold subsurface aquifer community provides metabolic insights for novel microbes adapted to high CO concentrations.</title>
        <authorList>
            <person name="Probst A.J."/>
            <person name="Castelle C.J."/>
            <person name="Singh A."/>
            <person name="Brown C.T."/>
            <person name="Anantharaman K."/>
            <person name="Sharon I."/>
            <person name="Hug L.A."/>
            <person name="Burstein D."/>
            <person name="Emerson J.B."/>
            <person name="Thomas B.C."/>
            <person name="Banfield J.F."/>
        </authorList>
    </citation>
    <scope>NUCLEOTIDE SEQUENCE [LARGE SCALE GENOMIC DNA]</scope>
    <source>
        <strain evidence="2">CG1_02_41_21</strain>
    </source>
</reference>
<accession>A0A1J4TAD2</accession>
<dbReference type="CDD" id="cd20292">
    <property type="entry name" value="cupin_QdtA-like"/>
    <property type="match status" value="1"/>
</dbReference>
<name>A0A1J4TAD2_9BACT</name>
<dbReference type="SUPFAM" id="SSF51182">
    <property type="entry name" value="RmlC-like cupins"/>
    <property type="match status" value="1"/>
</dbReference>
<gene>
    <name evidence="2" type="ORF">AUJ35_00565</name>
</gene>
<evidence type="ECO:0000313" key="2">
    <source>
        <dbReference type="EMBL" id="OIO08297.1"/>
    </source>
</evidence>
<organism evidence="2 3">
    <name type="scientific">Candidatus Falkowbacteria bacterium CG1_02_41_21</name>
    <dbReference type="NCBI Taxonomy" id="1805147"/>
    <lineage>
        <taxon>Bacteria</taxon>
        <taxon>Candidatus Falkowiibacteriota</taxon>
    </lineage>
</organism>
<sequence length="142" mass="16782">MNKKIKVKNSGLIKLQSFNDFPDGNLVIGESNRNVPFVIKRFYFINNLFNKKSHRGHHAHKKLEQIIFCINGSFVLKLDDGKNKQRILMDNPHYGVRLGPKLWHTMEKFSADCVILVLADDYYQESDYLRNYDEFIKYLNKK</sequence>
<dbReference type="AlphaFoldDB" id="A0A1J4TAD2"/>
<protein>
    <submittedName>
        <fullName evidence="2">Fatty-acid oxidation protein subunit alpha</fullName>
    </submittedName>
</protein>
<feature type="domain" description="Sugar 3,4-ketoisomerase QdtA cupin" evidence="1">
    <location>
        <begin position="9"/>
        <end position="139"/>
    </location>
</feature>